<accession>A0A1F6YD46</accession>
<reference evidence="1 2" key="1">
    <citation type="journal article" date="2016" name="Nat. Commun.">
        <title>Thousands of microbial genomes shed light on interconnected biogeochemical processes in an aquifer system.</title>
        <authorList>
            <person name="Anantharaman K."/>
            <person name="Brown C.T."/>
            <person name="Hug L.A."/>
            <person name="Sharon I."/>
            <person name="Castelle C.J."/>
            <person name="Probst A.J."/>
            <person name="Thomas B.C."/>
            <person name="Singh A."/>
            <person name="Wilkins M.J."/>
            <person name="Karaoz U."/>
            <person name="Brodie E.L."/>
            <person name="Williams K.H."/>
            <person name="Hubbard S.S."/>
            <person name="Banfield J.F."/>
        </authorList>
    </citation>
    <scope>NUCLEOTIDE SEQUENCE [LARGE SCALE GENOMIC DNA]</scope>
</reference>
<sequence>MGDYVEIEYIGKDKNAGPKKVTDEMVGFLKSLGCGKIIRNYAGYPFLLLFANEVKYEEL</sequence>
<name>A0A1F6YD46_9BACT</name>
<proteinExistence type="predicted"/>
<gene>
    <name evidence="1" type="ORF">A3F97_00755</name>
</gene>
<evidence type="ECO:0000313" key="2">
    <source>
        <dbReference type="Proteomes" id="UP000176826"/>
    </source>
</evidence>
<protein>
    <submittedName>
        <fullName evidence="1">Uncharacterized protein</fullName>
    </submittedName>
</protein>
<dbReference type="EMBL" id="MFVT01000007">
    <property type="protein sequence ID" value="OGJ04284.1"/>
    <property type="molecule type" value="Genomic_DNA"/>
</dbReference>
<comment type="caution">
    <text evidence="1">The sequence shown here is derived from an EMBL/GenBank/DDBJ whole genome shotgun (WGS) entry which is preliminary data.</text>
</comment>
<dbReference type="Proteomes" id="UP000176826">
    <property type="component" value="Unassembled WGS sequence"/>
</dbReference>
<dbReference type="AlphaFoldDB" id="A0A1F6YD46"/>
<evidence type="ECO:0000313" key="1">
    <source>
        <dbReference type="EMBL" id="OGJ04284.1"/>
    </source>
</evidence>
<organism evidence="1 2">
    <name type="scientific">Candidatus Nomurabacteria bacterium RIFCSPLOWO2_12_FULL_41_10</name>
    <dbReference type="NCBI Taxonomy" id="1801795"/>
    <lineage>
        <taxon>Bacteria</taxon>
        <taxon>Candidatus Nomuraibacteriota</taxon>
    </lineage>
</organism>